<sequence>MFSKVSRRRRSSAPELSIPVRPEVPTVDVAPALVRWDDFSRPFPPVSPGGYTRYYRTRMTDPNDFSSSPPATPFLSQSPEPSPTRTRPQRPIQSPLFPLSLSQQKRCLSIIRESSAESMNLKKPFFLTISTSPPPTPASLRRRKRRLLRTPSIERDFAIQARQLFGSITPINGWSHETGISPLNRSMSQSSSYDSHDSRGYSLSSPSDSGHAEFPLTPATSVDDEEDRDEVVFTNPWAVVAEEKKTACAVNSEPTKRPASRAESFSTAKSSLSEG</sequence>
<dbReference type="AlphaFoldDB" id="A0A409YXV4"/>
<protein>
    <submittedName>
        <fullName evidence="2">Uncharacterized protein</fullName>
    </submittedName>
</protein>
<gene>
    <name evidence="2" type="ORF">CVT24_003108</name>
</gene>
<evidence type="ECO:0000313" key="2">
    <source>
        <dbReference type="EMBL" id="PPR07830.1"/>
    </source>
</evidence>
<feature type="region of interest" description="Disordered" evidence="1">
    <location>
        <begin position="1"/>
        <end position="22"/>
    </location>
</feature>
<evidence type="ECO:0000313" key="3">
    <source>
        <dbReference type="Proteomes" id="UP000284842"/>
    </source>
</evidence>
<reference evidence="2 3" key="1">
    <citation type="journal article" date="2018" name="Evol. Lett.">
        <title>Horizontal gene cluster transfer increased hallucinogenic mushroom diversity.</title>
        <authorList>
            <person name="Reynolds H.T."/>
            <person name="Vijayakumar V."/>
            <person name="Gluck-Thaler E."/>
            <person name="Korotkin H.B."/>
            <person name="Matheny P.B."/>
            <person name="Slot J.C."/>
        </authorList>
    </citation>
    <scope>NUCLEOTIDE SEQUENCE [LARGE SCALE GENOMIC DNA]</scope>
    <source>
        <strain evidence="2 3">2629</strain>
    </source>
</reference>
<keyword evidence="3" id="KW-1185">Reference proteome</keyword>
<organism evidence="2 3">
    <name type="scientific">Panaeolus cyanescens</name>
    <dbReference type="NCBI Taxonomy" id="181874"/>
    <lineage>
        <taxon>Eukaryota</taxon>
        <taxon>Fungi</taxon>
        <taxon>Dikarya</taxon>
        <taxon>Basidiomycota</taxon>
        <taxon>Agaricomycotina</taxon>
        <taxon>Agaricomycetes</taxon>
        <taxon>Agaricomycetidae</taxon>
        <taxon>Agaricales</taxon>
        <taxon>Agaricineae</taxon>
        <taxon>Galeropsidaceae</taxon>
        <taxon>Panaeolus</taxon>
    </lineage>
</organism>
<dbReference type="InParanoid" id="A0A409YXV4"/>
<feature type="compositionally biased region" description="Polar residues" evidence="1">
    <location>
        <begin position="63"/>
        <end position="86"/>
    </location>
</feature>
<feature type="compositionally biased region" description="Polar residues" evidence="1">
    <location>
        <begin position="263"/>
        <end position="275"/>
    </location>
</feature>
<accession>A0A409YXV4</accession>
<feature type="region of interest" description="Disordered" evidence="1">
    <location>
        <begin position="39"/>
        <end position="98"/>
    </location>
</feature>
<dbReference type="EMBL" id="NHTK01000329">
    <property type="protein sequence ID" value="PPR07830.1"/>
    <property type="molecule type" value="Genomic_DNA"/>
</dbReference>
<dbReference type="OrthoDB" id="3065051at2759"/>
<comment type="caution">
    <text evidence="2">The sequence shown here is derived from an EMBL/GenBank/DDBJ whole genome shotgun (WGS) entry which is preliminary data.</text>
</comment>
<dbReference type="Proteomes" id="UP000284842">
    <property type="component" value="Unassembled WGS sequence"/>
</dbReference>
<name>A0A409YXV4_9AGAR</name>
<proteinExistence type="predicted"/>
<feature type="compositionally biased region" description="Basic residues" evidence="1">
    <location>
        <begin position="1"/>
        <end position="11"/>
    </location>
</feature>
<feature type="region of interest" description="Disordered" evidence="1">
    <location>
        <begin position="180"/>
        <end position="275"/>
    </location>
</feature>
<evidence type="ECO:0000256" key="1">
    <source>
        <dbReference type="SAM" id="MobiDB-lite"/>
    </source>
</evidence>